<evidence type="ECO:0000259" key="2">
    <source>
        <dbReference type="Pfam" id="PF14420"/>
    </source>
</evidence>
<name>A0A2J6TA17_9HELO</name>
<reference evidence="3 4" key="1">
    <citation type="submission" date="2016-04" db="EMBL/GenBank/DDBJ databases">
        <title>A degradative enzymes factory behind the ericoid mycorrhizal symbiosis.</title>
        <authorList>
            <consortium name="DOE Joint Genome Institute"/>
            <person name="Martino E."/>
            <person name="Morin E."/>
            <person name="Grelet G."/>
            <person name="Kuo A."/>
            <person name="Kohler A."/>
            <person name="Daghino S."/>
            <person name="Barry K."/>
            <person name="Choi C."/>
            <person name="Cichocki N."/>
            <person name="Clum A."/>
            <person name="Copeland A."/>
            <person name="Hainaut M."/>
            <person name="Haridas S."/>
            <person name="Labutti K."/>
            <person name="Lindquist E."/>
            <person name="Lipzen A."/>
            <person name="Khouja H.-R."/>
            <person name="Murat C."/>
            <person name="Ohm R."/>
            <person name="Olson A."/>
            <person name="Spatafora J."/>
            <person name="Veneault-Fourrey C."/>
            <person name="Henrissat B."/>
            <person name="Grigoriev I."/>
            <person name="Martin F."/>
            <person name="Perotto S."/>
        </authorList>
    </citation>
    <scope>NUCLEOTIDE SEQUENCE [LARGE SCALE GENOMIC DNA]</scope>
    <source>
        <strain evidence="3 4">E</strain>
    </source>
</reference>
<protein>
    <recommendedName>
        <fullName evidence="2">Clr5 domain-containing protein</fullName>
    </recommendedName>
</protein>
<evidence type="ECO:0000313" key="4">
    <source>
        <dbReference type="Proteomes" id="UP000235371"/>
    </source>
</evidence>
<dbReference type="RefSeq" id="XP_024736727.1">
    <property type="nucleotide sequence ID" value="XM_024874782.1"/>
</dbReference>
<evidence type="ECO:0000256" key="1">
    <source>
        <dbReference type="SAM" id="MobiDB-lite"/>
    </source>
</evidence>
<dbReference type="Pfam" id="PF14420">
    <property type="entry name" value="Clr5"/>
    <property type="match status" value="1"/>
</dbReference>
<dbReference type="PANTHER" id="PTHR38788">
    <property type="entry name" value="CLR5 DOMAIN-CONTAINING PROTEIN"/>
    <property type="match status" value="1"/>
</dbReference>
<proteinExistence type="predicted"/>
<gene>
    <name evidence="3" type="ORF">K444DRAFT_529152</name>
</gene>
<sequence length="128" mass="14770">MSDLQPNIAKPAPGPGPNATASCGHASSRAEWNRFRPLIKRLYIDEEKTLKEVMAVMEREHGHRATAKMYKDRIKKWNLDKKTKEEEAWAMLRKQMQREAAGKESAFRVRGKAATIDDVLRYFKRKGI</sequence>
<evidence type="ECO:0000313" key="3">
    <source>
        <dbReference type="EMBL" id="PMD59823.1"/>
    </source>
</evidence>
<feature type="non-terminal residue" evidence="3">
    <location>
        <position position="128"/>
    </location>
</feature>
<dbReference type="EMBL" id="KZ613803">
    <property type="protein sequence ID" value="PMD59823.1"/>
    <property type="molecule type" value="Genomic_DNA"/>
</dbReference>
<feature type="region of interest" description="Disordered" evidence="1">
    <location>
        <begin position="1"/>
        <end position="27"/>
    </location>
</feature>
<dbReference type="OrthoDB" id="5308957at2759"/>
<keyword evidence="4" id="KW-1185">Reference proteome</keyword>
<dbReference type="GeneID" id="36582862"/>
<dbReference type="InParanoid" id="A0A2J6TA17"/>
<dbReference type="Proteomes" id="UP000235371">
    <property type="component" value="Unassembled WGS sequence"/>
</dbReference>
<feature type="domain" description="Clr5" evidence="2">
    <location>
        <begin position="29"/>
        <end position="81"/>
    </location>
</feature>
<dbReference type="PANTHER" id="PTHR38788:SF3">
    <property type="entry name" value="CLR5 DOMAIN-CONTAINING PROTEIN"/>
    <property type="match status" value="1"/>
</dbReference>
<organism evidence="3 4">
    <name type="scientific">Hyaloscypha bicolor E</name>
    <dbReference type="NCBI Taxonomy" id="1095630"/>
    <lineage>
        <taxon>Eukaryota</taxon>
        <taxon>Fungi</taxon>
        <taxon>Dikarya</taxon>
        <taxon>Ascomycota</taxon>
        <taxon>Pezizomycotina</taxon>
        <taxon>Leotiomycetes</taxon>
        <taxon>Helotiales</taxon>
        <taxon>Hyaloscyphaceae</taxon>
        <taxon>Hyaloscypha</taxon>
        <taxon>Hyaloscypha bicolor</taxon>
    </lineage>
</organism>
<dbReference type="STRING" id="1095630.A0A2J6TA17"/>
<dbReference type="AlphaFoldDB" id="A0A2J6TA17"/>
<accession>A0A2J6TA17</accession>
<dbReference type="InterPro" id="IPR025676">
    <property type="entry name" value="Clr5_dom"/>
</dbReference>